<dbReference type="InterPro" id="IPR041492">
    <property type="entry name" value="HAD_2"/>
</dbReference>
<comment type="caution">
    <text evidence="1">The sequence shown here is derived from an EMBL/GenBank/DDBJ whole genome shotgun (WGS) entry which is preliminary data.</text>
</comment>
<dbReference type="OrthoDB" id="9807630at2"/>
<dbReference type="STRING" id="592015.HMPREF1705_02963"/>
<dbReference type="PANTHER" id="PTHR43434">
    <property type="entry name" value="PHOSPHOGLYCOLATE PHOSPHATASE"/>
    <property type="match status" value="1"/>
</dbReference>
<dbReference type="eggNOG" id="COG0546">
    <property type="taxonomic scope" value="Bacteria"/>
</dbReference>
<dbReference type="InterPro" id="IPR023214">
    <property type="entry name" value="HAD_sf"/>
</dbReference>
<name>A0A0T5XBY3_9BACT</name>
<keyword evidence="1" id="KW-0378">Hydrolase</keyword>
<keyword evidence="2" id="KW-1185">Reference proteome</keyword>
<dbReference type="SFLD" id="SFLDS00003">
    <property type="entry name" value="Haloacid_Dehalogenase"/>
    <property type="match status" value="1"/>
</dbReference>
<proteinExistence type="predicted"/>
<dbReference type="InterPro" id="IPR006439">
    <property type="entry name" value="HAD-SF_hydro_IA"/>
</dbReference>
<dbReference type="GO" id="GO:0008967">
    <property type="term" value="F:phosphoglycolate phosphatase activity"/>
    <property type="evidence" value="ECO:0007669"/>
    <property type="project" value="TreeGrafter"/>
</dbReference>
<evidence type="ECO:0000313" key="1">
    <source>
        <dbReference type="EMBL" id="KRT35716.1"/>
    </source>
</evidence>
<reference evidence="2" key="1">
    <citation type="submission" date="2012-09" db="EMBL/GenBank/DDBJ databases">
        <authorList>
            <person name="Weinstock G."/>
            <person name="Sodergren E."/>
            <person name="Clifton S."/>
            <person name="Fulton L."/>
            <person name="Fulton B."/>
            <person name="Courtney L."/>
            <person name="Fronick C."/>
            <person name="Harrison M."/>
            <person name="Strong C."/>
            <person name="Farmer C."/>
            <person name="Delehaunty K."/>
            <person name="Markovic C."/>
            <person name="Hall O."/>
            <person name="Minx P."/>
            <person name="Tomlinson C."/>
            <person name="Mitreva M."/>
            <person name="Nelson J."/>
            <person name="Hou S."/>
            <person name="Wollam A."/>
            <person name="Pepin K.H."/>
            <person name="Johnson M."/>
            <person name="Bhonagiri V."/>
            <person name="Nash W.E."/>
            <person name="Suruliraj S."/>
            <person name="Warren W."/>
            <person name="Chinwalla A."/>
            <person name="Mardis E.R."/>
            <person name="Wilson R.K."/>
        </authorList>
    </citation>
    <scope>NUCLEOTIDE SEQUENCE [LARGE SCALE GENOMIC DNA]</scope>
    <source>
        <strain evidence="2">OS1</strain>
    </source>
</reference>
<dbReference type="SFLD" id="SFLDG01129">
    <property type="entry name" value="C1.5:_HAD__Beta-PGM__Phosphata"/>
    <property type="match status" value="1"/>
</dbReference>
<dbReference type="SUPFAM" id="SSF56784">
    <property type="entry name" value="HAD-like"/>
    <property type="match status" value="1"/>
</dbReference>
<dbReference type="EMBL" id="ACJX03000001">
    <property type="protein sequence ID" value="KRT35716.1"/>
    <property type="molecule type" value="Genomic_DNA"/>
</dbReference>
<dbReference type="AlphaFoldDB" id="A0A0T5XBY3"/>
<dbReference type="NCBIfam" id="TIGR01549">
    <property type="entry name" value="HAD-SF-IA-v1"/>
    <property type="match status" value="1"/>
</dbReference>
<dbReference type="PRINTS" id="PR00413">
    <property type="entry name" value="HADHALOGNASE"/>
</dbReference>
<dbReference type="Pfam" id="PF13419">
    <property type="entry name" value="HAD_2"/>
    <property type="match status" value="1"/>
</dbReference>
<dbReference type="Gene3D" id="3.40.50.1000">
    <property type="entry name" value="HAD superfamily/HAD-like"/>
    <property type="match status" value="1"/>
</dbReference>
<dbReference type="Gene3D" id="1.10.150.240">
    <property type="entry name" value="Putative phosphatase, domain 2"/>
    <property type="match status" value="1"/>
</dbReference>
<evidence type="ECO:0000313" key="2">
    <source>
        <dbReference type="Proteomes" id="UP000005273"/>
    </source>
</evidence>
<gene>
    <name evidence="1" type="ORF">HMPREF1705_02963</name>
</gene>
<dbReference type="InterPro" id="IPR036412">
    <property type="entry name" value="HAD-like_sf"/>
</dbReference>
<dbReference type="GO" id="GO:0006281">
    <property type="term" value="P:DNA repair"/>
    <property type="evidence" value="ECO:0007669"/>
    <property type="project" value="TreeGrafter"/>
</dbReference>
<dbReference type="SFLD" id="SFLDG01135">
    <property type="entry name" value="C1.5.6:_HAD__Beta-PGM__Phospha"/>
    <property type="match status" value="1"/>
</dbReference>
<dbReference type="InterPro" id="IPR050155">
    <property type="entry name" value="HAD-like_hydrolase_sf"/>
</dbReference>
<organism evidence="1 2">
    <name type="scientific">Acetomicrobium hydrogeniformans ATCC BAA-1850</name>
    <dbReference type="NCBI Taxonomy" id="592015"/>
    <lineage>
        <taxon>Bacteria</taxon>
        <taxon>Thermotogati</taxon>
        <taxon>Synergistota</taxon>
        <taxon>Synergistia</taxon>
        <taxon>Synergistales</taxon>
        <taxon>Acetomicrobiaceae</taxon>
        <taxon>Acetomicrobium</taxon>
    </lineage>
</organism>
<accession>A0A0T5XBY3</accession>
<dbReference type="RefSeq" id="WP_009201580.1">
    <property type="nucleotide sequence ID" value="NZ_ACJX03000001.1"/>
</dbReference>
<dbReference type="NCBIfam" id="TIGR01509">
    <property type="entry name" value="HAD-SF-IA-v3"/>
    <property type="match status" value="1"/>
</dbReference>
<dbReference type="InterPro" id="IPR023198">
    <property type="entry name" value="PGP-like_dom2"/>
</dbReference>
<dbReference type="PANTHER" id="PTHR43434:SF1">
    <property type="entry name" value="PHOSPHOGLYCOLATE PHOSPHATASE"/>
    <property type="match status" value="1"/>
</dbReference>
<dbReference type="Proteomes" id="UP000005273">
    <property type="component" value="Unassembled WGS sequence"/>
</dbReference>
<protein>
    <submittedName>
        <fullName evidence="1">HAD hydrolase, family IA, variant 1</fullName>
    </submittedName>
</protein>
<sequence>MKVRALLFDFDMTLVDTSHVIAYAMNYFARIMGLRAVSYEEVLSTIGIPMEKSLRCLWNEFRPEWLDIYSKECRPLEYERMKLFPGTEEVLQALRNRGLMLAITSNRRKAKRAVRHLGIDKYFDIVLGLEDVDRAKPDPYILFKAVESLGVDKDEAIYVGDTVIDMETANNADIMGIGLATGPNSAEDLKKAGALMVLSDIREISNILTCDGFLIVDEAKVGN</sequence>